<name>A0A0U1BAA3_9MYCO</name>
<dbReference type="Proteomes" id="UP000045782">
    <property type="component" value="Unassembled WGS sequence"/>
</dbReference>
<gene>
    <name evidence="1" type="ORF">ERS075579_02681</name>
</gene>
<protein>
    <submittedName>
        <fullName evidence="1">Putative alanine, arginine and proline rich protein</fullName>
    </submittedName>
</protein>
<dbReference type="AlphaFoldDB" id="A0A0U1BAA3"/>
<reference evidence="1 2" key="1">
    <citation type="submission" date="2015-03" db="EMBL/GenBank/DDBJ databases">
        <authorList>
            <person name="Murphy D."/>
        </authorList>
    </citation>
    <scope>NUCLEOTIDE SEQUENCE [LARGE SCALE GENOMIC DNA]</scope>
    <source>
        <strain evidence="1 2">PAP088</strain>
    </source>
</reference>
<evidence type="ECO:0000313" key="1">
    <source>
        <dbReference type="EMBL" id="CPV55402.1"/>
    </source>
</evidence>
<dbReference type="InterPro" id="IPR045596">
    <property type="entry name" value="DUF6459"/>
</dbReference>
<dbReference type="RefSeq" id="WP_005056315.1">
    <property type="nucleotide sequence ID" value="NZ_AP022621.1"/>
</dbReference>
<organism evidence="1 2">
    <name type="scientific">Mycobacteroides abscessus</name>
    <dbReference type="NCBI Taxonomy" id="36809"/>
    <lineage>
        <taxon>Bacteria</taxon>
        <taxon>Bacillati</taxon>
        <taxon>Actinomycetota</taxon>
        <taxon>Actinomycetes</taxon>
        <taxon>Mycobacteriales</taxon>
        <taxon>Mycobacteriaceae</taxon>
        <taxon>Mycobacteroides</taxon>
    </lineage>
</organism>
<dbReference type="EMBL" id="CSWP01000005">
    <property type="protein sequence ID" value="CPV55402.1"/>
    <property type="molecule type" value="Genomic_DNA"/>
</dbReference>
<proteinExistence type="predicted"/>
<dbReference type="Pfam" id="PF20060">
    <property type="entry name" value="DUF6459"/>
    <property type="match status" value="1"/>
</dbReference>
<accession>A0A0U1BAA3</accession>
<sequence>MSHRYISRVADYEPAPVLASLPAACPAPRPARLHQSRTRPTGIERQTHLREQSPPPQAVAFADAAMRRVLEVMDRRRPIAQLRPLLSDGPLSAVLARSSRVPATTAARLSKIRVRRCADDSAEIFGTFERGGRVRAFAGRIRSVRGNWLVVALQLG</sequence>
<evidence type="ECO:0000313" key="2">
    <source>
        <dbReference type="Proteomes" id="UP000045782"/>
    </source>
</evidence>